<dbReference type="GO" id="GO:0004674">
    <property type="term" value="F:protein serine/threonine kinase activity"/>
    <property type="evidence" value="ECO:0007669"/>
    <property type="project" value="UniProtKB-KW"/>
</dbReference>
<evidence type="ECO:0000256" key="5">
    <source>
        <dbReference type="ARBA" id="ARBA00022777"/>
    </source>
</evidence>
<dbReference type="InterPro" id="IPR024604">
    <property type="entry name" value="GSG2_C"/>
</dbReference>
<reference evidence="10 11" key="1">
    <citation type="journal article" date="2007" name="Science">
        <title>Sea anemone genome reveals ancestral eumetazoan gene repertoire and genomic organization.</title>
        <authorList>
            <person name="Putnam N.H."/>
            <person name="Srivastava M."/>
            <person name="Hellsten U."/>
            <person name="Dirks B."/>
            <person name="Chapman J."/>
            <person name="Salamov A."/>
            <person name="Terry A."/>
            <person name="Shapiro H."/>
            <person name="Lindquist E."/>
            <person name="Kapitonov V.V."/>
            <person name="Jurka J."/>
            <person name="Genikhovich G."/>
            <person name="Grigoriev I.V."/>
            <person name="Lucas S.M."/>
            <person name="Steele R.E."/>
            <person name="Finnerty J.R."/>
            <person name="Technau U."/>
            <person name="Martindale M.Q."/>
            <person name="Rokhsar D.S."/>
        </authorList>
    </citation>
    <scope>NUCLEOTIDE SEQUENCE [LARGE SCALE GENOMIC DNA]</scope>
    <source>
        <strain evidence="11">CH2 X CH6</strain>
    </source>
</reference>
<dbReference type="KEGG" id="nve:5502014"/>
<keyword evidence="3" id="KW-0808">Transferase</keyword>
<evidence type="ECO:0000256" key="1">
    <source>
        <dbReference type="ARBA" id="ARBA00012513"/>
    </source>
</evidence>
<feature type="non-terminal residue" evidence="10">
    <location>
        <position position="87"/>
    </location>
</feature>
<dbReference type="GO" id="GO:0005524">
    <property type="term" value="F:ATP binding"/>
    <property type="evidence" value="ECO:0007669"/>
    <property type="project" value="UniProtKB-KW"/>
</dbReference>
<dbReference type="PANTHER" id="PTHR24419:SF18">
    <property type="entry name" value="SERINE_THREONINE-PROTEIN KINASE HASPIN"/>
    <property type="match status" value="1"/>
</dbReference>
<evidence type="ECO:0000256" key="2">
    <source>
        <dbReference type="ARBA" id="ARBA00022527"/>
    </source>
</evidence>
<keyword evidence="6" id="KW-0067">ATP-binding</keyword>
<evidence type="ECO:0000256" key="7">
    <source>
        <dbReference type="ARBA" id="ARBA00047899"/>
    </source>
</evidence>
<dbReference type="PhylomeDB" id="A7SYS8"/>
<dbReference type="EC" id="2.7.11.1" evidence="1"/>
<evidence type="ECO:0000256" key="4">
    <source>
        <dbReference type="ARBA" id="ARBA00022741"/>
    </source>
</evidence>
<keyword evidence="4" id="KW-0547">Nucleotide-binding</keyword>
<keyword evidence="11" id="KW-1185">Reference proteome</keyword>
<dbReference type="eggNOG" id="KOG2464">
    <property type="taxonomic scope" value="Eukaryota"/>
</dbReference>
<evidence type="ECO:0000259" key="9">
    <source>
        <dbReference type="SMART" id="SM01331"/>
    </source>
</evidence>
<feature type="domain" description="Serine/threonine-protein kinase haspin C-terminal" evidence="9">
    <location>
        <begin position="47"/>
        <end position="87"/>
    </location>
</feature>
<dbReference type="InParanoid" id="A7SYS8"/>
<dbReference type="AlphaFoldDB" id="A7SYS8"/>
<gene>
    <name evidence="10" type="ORF">NEMVEDRAFT_v1g46765</name>
</gene>
<keyword evidence="2" id="KW-0723">Serine/threonine-protein kinase</keyword>
<dbReference type="PANTHER" id="PTHR24419">
    <property type="entry name" value="INTERLEUKIN-1 RECEPTOR-ASSOCIATED KINASE"/>
    <property type="match status" value="1"/>
</dbReference>
<dbReference type="HOGENOM" id="CLU_2489774_0_0_1"/>
<protein>
    <recommendedName>
        <fullName evidence="1">non-specific serine/threonine protein kinase</fullName>
        <ecNumber evidence="1">2.7.11.1</ecNumber>
    </recommendedName>
</protein>
<dbReference type="Pfam" id="PF12330">
    <property type="entry name" value="Haspin_kinase"/>
    <property type="match status" value="1"/>
</dbReference>
<dbReference type="Gene3D" id="1.10.510.10">
    <property type="entry name" value="Transferase(Phosphotransferase) domain 1"/>
    <property type="match status" value="1"/>
</dbReference>
<comment type="catalytic activity">
    <reaction evidence="8">
        <text>L-seryl-[protein] + ATP = O-phospho-L-seryl-[protein] + ADP + H(+)</text>
        <dbReference type="Rhea" id="RHEA:17989"/>
        <dbReference type="Rhea" id="RHEA-COMP:9863"/>
        <dbReference type="Rhea" id="RHEA-COMP:11604"/>
        <dbReference type="ChEBI" id="CHEBI:15378"/>
        <dbReference type="ChEBI" id="CHEBI:29999"/>
        <dbReference type="ChEBI" id="CHEBI:30616"/>
        <dbReference type="ChEBI" id="CHEBI:83421"/>
        <dbReference type="ChEBI" id="CHEBI:456216"/>
        <dbReference type="EC" id="2.7.11.1"/>
    </reaction>
</comment>
<feature type="non-terminal residue" evidence="10">
    <location>
        <position position="1"/>
    </location>
</feature>
<evidence type="ECO:0000256" key="3">
    <source>
        <dbReference type="ARBA" id="ARBA00022679"/>
    </source>
</evidence>
<dbReference type="Proteomes" id="UP000001593">
    <property type="component" value="Unassembled WGS sequence"/>
</dbReference>
<dbReference type="SMART" id="SM01331">
    <property type="entry name" value="DUF3635"/>
    <property type="match status" value="1"/>
</dbReference>
<organism evidence="10 11">
    <name type="scientific">Nematostella vectensis</name>
    <name type="common">Starlet sea anemone</name>
    <dbReference type="NCBI Taxonomy" id="45351"/>
    <lineage>
        <taxon>Eukaryota</taxon>
        <taxon>Metazoa</taxon>
        <taxon>Cnidaria</taxon>
        <taxon>Anthozoa</taxon>
        <taxon>Hexacorallia</taxon>
        <taxon>Actiniaria</taxon>
        <taxon>Edwardsiidae</taxon>
        <taxon>Nematostella</taxon>
    </lineage>
</organism>
<accession>A7SYS8</accession>
<dbReference type="EMBL" id="DS469932">
    <property type="protein sequence ID" value="EDO31137.1"/>
    <property type="molecule type" value="Genomic_DNA"/>
</dbReference>
<evidence type="ECO:0000256" key="8">
    <source>
        <dbReference type="ARBA" id="ARBA00048679"/>
    </source>
</evidence>
<dbReference type="OrthoDB" id="21018at2759"/>
<evidence type="ECO:0000256" key="6">
    <source>
        <dbReference type="ARBA" id="ARBA00022840"/>
    </source>
</evidence>
<keyword evidence="5" id="KW-0418">Kinase</keyword>
<comment type="catalytic activity">
    <reaction evidence="7">
        <text>L-threonyl-[protein] + ATP = O-phospho-L-threonyl-[protein] + ADP + H(+)</text>
        <dbReference type="Rhea" id="RHEA:46608"/>
        <dbReference type="Rhea" id="RHEA-COMP:11060"/>
        <dbReference type="Rhea" id="RHEA-COMP:11605"/>
        <dbReference type="ChEBI" id="CHEBI:15378"/>
        <dbReference type="ChEBI" id="CHEBI:30013"/>
        <dbReference type="ChEBI" id="CHEBI:30616"/>
        <dbReference type="ChEBI" id="CHEBI:61977"/>
        <dbReference type="ChEBI" id="CHEBI:456216"/>
        <dbReference type="EC" id="2.7.11.1"/>
    </reaction>
</comment>
<proteinExistence type="predicted"/>
<evidence type="ECO:0000313" key="11">
    <source>
        <dbReference type="Proteomes" id="UP000001593"/>
    </source>
</evidence>
<name>A7SYS8_NEMVE</name>
<sequence length="87" mass="10436">EKQLVYMLDGERWTVESRGLCVSLIDFTLSRLRKEGVTVFCDLSEDESMFTGQGDYQFDIYRKMRVHNRDDWAAYKPYSNVLWLHYL</sequence>
<evidence type="ECO:0000313" key="10">
    <source>
        <dbReference type="EMBL" id="EDO31137.1"/>
    </source>
</evidence>
<dbReference type="STRING" id="45351.A7SYS8"/>